<evidence type="ECO:0000313" key="5">
    <source>
        <dbReference type="Proteomes" id="UP000520767"/>
    </source>
</evidence>
<dbReference type="FunFam" id="1.20.1050.60:FF:000001">
    <property type="entry name" value="Putative alpha-1,2-mannosidase"/>
    <property type="match status" value="1"/>
</dbReference>
<dbReference type="GO" id="GO:0005829">
    <property type="term" value="C:cytosol"/>
    <property type="evidence" value="ECO:0007669"/>
    <property type="project" value="TreeGrafter"/>
</dbReference>
<dbReference type="InterPro" id="IPR005887">
    <property type="entry name" value="GH92_a_mannosidase_put"/>
</dbReference>
<dbReference type="GO" id="GO:0005975">
    <property type="term" value="P:carbohydrate metabolic process"/>
    <property type="evidence" value="ECO:0007669"/>
    <property type="project" value="InterPro"/>
</dbReference>
<dbReference type="Gene3D" id="1.20.1610.10">
    <property type="entry name" value="alpha-1,2-mannosidases domains"/>
    <property type="match status" value="1"/>
</dbReference>
<dbReference type="SUPFAM" id="SSF48208">
    <property type="entry name" value="Six-hairpin glycosidases"/>
    <property type="match status" value="1"/>
</dbReference>
<dbReference type="GO" id="GO:0030246">
    <property type="term" value="F:carbohydrate binding"/>
    <property type="evidence" value="ECO:0007669"/>
    <property type="project" value="InterPro"/>
</dbReference>
<dbReference type="Gene3D" id="2.60.120.260">
    <property type="entry name" value="Galactose-binding domain-like"/>
    <property type="match status" value="1"/>
</dbReference>
<keyword evidence="5" id="KW-1185">Reference proteome</keyword>
<reference evidence="4 5" key="1">
    <citation type="submission" date="2020-08" db="EMBL/GenBank/DDBJ databases">
        <title>Genomic Encyclopedia of Type Strains, Phase III (KMG-III): the genomes of soil and plant-associated and newly described type strains.</title>
        <authorList>
            <person name="Whitman W."/>
        </authorList>
    </citation>
    <scope>NUCLEOTIDE SEQUENCE [LARGE SCALE GENOMIC DNA]</scope>
    <source>
        <strain evidence="4 5">CECT 8960</strain>
    </source>
</reference>
<dbReference type="PANTHER" id="PTHR12143">
    <property type="entry name" value="PEPTIDE N-GLYCANASE PNGASE -RELATED"/>
    <property type="match status" value="1"/>
</dbReference>
<protein>
    <submittedName>
        <fullName evidence="4">Putative alpha-1,2-mannosidase</fullName>
    </submittedName>
</protein>
<dbReference type="RefSeq" id="WP_184814757.1">
    <property type="nucleotide sequence ID" value="NZ_JACHJQ010000008.1"/>
</dbReference>
<evidence type="ECO:0000259" key="3">
    <source>
        <dbReference type="Pfam" id="PF17678"/>
    </source>
</evidence>
<comment type="caution">
    <text evidence="4">The sequence shown here is derived from an EMBL/GenBank/DDBJ whole genome shotgun (WGS) entry which is preliminary data.</text>
</comment>
<dbReference type="Proteomes" id="UP000520767">
    <property type="component" value="Unassembled WGS sequence"/>
</dbReference>
<accession>A0A7W7VHN9</accession>
<evidence type="ECO:0000313" key="4">
    <source>
        <dbReference type="EMBL" id="MBB4910707.1"/>
    </source>
</evidence>
<dbReference type="Gene3D" id="3.30.2080.10">
    <property type="entry name" value="GH92 mannosidase domain"/>
    <property type="match status" value="1"/>
</dbReference>
<gene>
    <name evidence="4" type="ORF">FHR82_006966</name>
</gene>
<dbReference type="AlphaFoldDB" id="A0A7W7VHN9"/>
<dbReference type="PANTHER" id="PTHR12143:SF43">
    <property type="entry name" value="PUTATIVE-RELATED"/>
    <property type="match status" value="1"/>
</dbReference>
<dbReference type="NCBIfam" id="TIGR01180">
    <property type="entry name" value="aman2_put"/>
    <property type="match status" value="1"/>
</dbReference>
<organism evidence="4 5">
    <name type="scientific">Actinophytocola algeriensis</name>
    <dbReference type="NCBI Taxonomy" id="1768010"/>
    <lineage>
        <taxon>Bacteria</taxon>
        <taxon>Bacillati</taxon>
        <taxon>Actinomycetota</taxon>
        <taxon>Actinomycetes</taxon>
        <taxon>Pseudonocardiales</taxon>
        <taxon>Pseudonocardiaceae</taxon>
    </lineage>
</organism>
<dbReference type="Gene3D" id="2.70.98.10">
    <property type="match status" value="1"/>
</dbReference>
<dbReference type="Pfam" id="PF07971">
    <property type="entry name" value="Glyco_hydro_92"/>
    <property type="match status" value="1"/>
</dbReference>
<evidence type="ECO:0000256" key="1">
    <source>
        <dbReference type="SAM" id="MobiDB-lite"/>
    </source>
</evidence>
<proteinExistence type="predicted"/>
<evidence type="ECO:0000259" key="2">
    <source>
        <dbReference type="Pfam" id="PF07971"/>
    </source>
</evidence>
<dbReference type="InterPro" id="IPR008928">
    <property type="entry name" value="6-hairpin_glycosidase_sf"/>
</dbReference>
<dbReference type="InterPro" id="IPR041371">
    <property type="entry name" value="GH92_N"/>
</dbReference>
<dbReference type="GO" id="GO:0006516">
    <property type="term" value="P:glycoprotein catabolic process"/>
    <property type="evidence" value="ECO:0007669"/>
    <property type="project" value="TreeGrafter"/>
</dbReference>
<dbReference type="FunFam" id="3.30.2080.10:FF:000001">
    <property type="entry name" value="Alpha-1,2-mannosidase subfamily"/>
    <property type="match status" value="1"/>
</dbReference>
<feature type="domain" description="Glycosyl hydrolase family 92" evidence="2">
    <location>
        <begin position="445"/>
        <end position="941"/>
    </location>
</feature>
<dbReference type="GO" id="GO:0000224">
    <property type="term" value="F:peptide-N4-(N-acetyl-beta-glucosaminyl)asparagine amidase activity"/>
    <property type="evidence" value="ECO:0007669"/>
    <property type="project" value="TreeGrafter"/>
</dbReference>
<sequence>MSSPGFFSSFENTDPPLTWIDATDLDQSGEPRAEGATMSTREGGGPAKPATAKPGVGFTGLRALRYQGSHSARGPASVTNKLFLLDLPIGADTELSYVIFPELSGEDLRFPSTYVALDLAFSDGTLLSGLGASDQLGFPLTAPGQGESKALTPNQWNQRVVRLGGVAQGKVAVRALLSYASPHGPADFSGWLDDVTIADRPAPATRPRPVDYVLTTRGTDSTKAYSRGNTIPATSVPHGFTFWTPVTDAGAKDWLYSYHRHNNDRNLPAIEAISASHLPSPWMGDRQTFQVLPSPAAKRPSTRRRRRALTFRHGNEIARPHHYSVRFTSGITAEVAPTDHAALMRFTFPGEDANLVFDNITRHGRLAIDPVAGTITGYSDVRSGLSEGAGRLFVYATFDRTISATGRLWRGFSRRVSGFVKFEPDIAGPTVVTMRIATSLISVAQAKKNLWLEIADSDTFESVRDRAADAWDELLSRISVDGASEDQLITLYSNLYRLFLYPNRGHENTGTDEVPSIAYASPVAPDARKDTPTHTGKTVQAGKVYVNNGFWDTYRTVWPAYVLLTPNHAGELIDGFVQQYRDGGWIARWSSPGYADLMTGTSSDVAFADAYLKGVRNFDIESAYEAALRNATVAPDRPGVGRKGIDRSIFLGYTPTTTEFGLSWTLEGCVNDFALAGLAHALGDTENHEYFLDRAQGYVHSFDPSTGFFQGRKENGRLRHTPQQYDPRAWGGDYVETNGWNTAFSVPHDGVGLASLFGGLAALAAKLDEFFATQETGRARGAYWKTIHEMLEARDVRMGQYGHSNQPSHHIPYMYTYAGAAWATQAKVREILARLYAGSEIGQGYLGDEDNGEMSAWWLFSALGFYPLRVGSPAYVIGSPLFTRAVVRMDNGRSLVVNAPGNSPTNVYVQSLSINGKPWDRVYVPHSVLADGAVLDFRMGPSPSTWGCGPDALPPSLTGVGAVPRTMHDITCTVDGSGEGSDGINVAPLFDDNSRTQVTFRTSTPWLAFRLPGEGAMVRYYTLTSGVRGDDPRSWTLRGSDDGAVWTVLDERAGEEFRWRRQTRPFSVADPGTYRQYRLDITEGSGFSTVSLAQVELLAR</sequence>
<dbReference type="InterPro" id="IPR012939">
    <property type="entry name" value="Glyco_hydro_92"/>
</dbReference>
<dbReference type="Gene3D" id="1.20.1050.60">
    <property type="entry name" value="alpha-1,2-mannosidase"/>
    <property type="match status" value="1"/>
</dbReference>
<dbReference type="InterPro" id="IPR014718">
    <property type="entry name" value="GH-type_carb-bd"/>
</dbReference>
<dbReference type="InterPro" id="IPR050883">
    <property type="entry name" value="PNGase"/>
</dbReference>
<dbReference type="Pfam" id="PF17678">
    <property type="entry name" value="Glyco_hydro_92N"/>
    <property type="match status" value="1"/>
</dbReference>
<feature type="domain" description="Glycosyl hydrolase family 92 N-terminal" evidence="3">
    <location>
        <begin position="212"/>
        <end position="439"/>
    </location>
</feature>
<name>A0A7W7VHN9_9PSEU</name>
<feature type="region of interest" description="Disordered" evidence="1">
    <location>
        <begin position="1"/>
        <end position="54"/>
    </location>
</feature>
<dbReference type="EMBL" id="JACHJQ010000008">
    <property type="protein sequence ID" value="MBB4910707.1"/>
    <property type="molecule type" value="Genomic_DNA"/>
</dbReference>
<feature type="compositionally biased region" description="Polar residues" evidence="1">
    <location>
        <begin position="1"/>
        <end position="12"/>
    </location>
</feature>